<dbReference type="AlphaFoldDB" id="A0A645IKD7"/>
<feature type="transmembrane region" description="Helical" evidence="1">
    <location>
        <begin position="57"/>
        <end position="79"/>
    </location>
</feature>
<sequence>MALTPVLGEFLGFMIPLAIGMFILIICHPKAPMFLNNVGFAYLVCCTMNVEKFAANFTTYLLTFIIGGLIFNIGCLLMVKPCMKLAARPTAKEA</sequence>
<proteinExistence type="predicted"/>
<protein>
    <submittedName>
        <fullName evidence="2">Uncharacterized protein</fullName>
    </submittedName>
</protein>
<accession>A0A645IKD7</accession>
<keyword evidence="1" id="KW-0812">Transmembrane</keyword>
<dbReference type="EMBL" id="VSSQ01117188">
    <property type="protein sequence ID" value="MPN51758.1"/>
    <property type="molecule type" value="Genomic_DNA"/>
</dbReference>
<keyword evidence="1" id="KW-1133">Transmembrane helix</keyword>
<organism evidence="2">
    <name type="scientific">bioreactor metagenome</name>
    <dbReference type="NCBI Taxonomy" id="1076179"/>
    <lineage>
        <taxon>unclassified sequences</taxon>
        <taxon>metagenomes</taxon>
        <taxon>ecological metagenomes</taxon>
    </lineage>
</organism>
<keyword evidence="1" id="KW-0472">Membrane</keyword>
<reference evidence="2" key="1">
    <citation type="submission" date="2019-08" db="EMBL/GenBank/DDBJ databases">
        <authorList>
            <person name="Kucharzyk K."/>
            <person name="Murdoch R.W."/>
            <person name="Higgins S."/>
            <person name="Loffler F."/>
        </authorList>
    </citation>
    <scope>NUCLEOTIDE SEQUENCE</scope>
</reference>
<gene>
    <name evidence="2" type="ORF">SDC9_199407</name>
</gene>
<comment type="caution">
    <text evidence="2">The sequence shown here is derived from an EMBL/GenBank/DDBJ whole genome shotgun (WGS) entry which is preliminary data.</text>
</comment>
<feature type="transmembrane region" description="Helical" evidence="1">
    <location>
        <begin position="6"/>
        <end position="27"/>
    </location>
</feature>
<evidence type="ECO:0000313" key="2">
    <source>
        <dbReference type="EMBL" id="MPN51758.1"/>
    </source>
</evidence>
<evidence type="ECO:0000256" key="1">
    <source>
        <dbReference type="SAM" id="Phobius"/>
    </source>
</evidence>
<name>A0A645IKD7_9ZZZZ</name>